<keyword evidence="4" id="KW-1185">Reference proteome</keyword>
<reference evidence="3" key="1">
    <citation type="journal article" date="2012" name="J. Microbiol. Biotechnol.">
        <title>Ramlibacter ginsenosidimutans sp. nov., with ginsenoside-converting activity.</title>
        <authorList>
            <person name="Wang L."/>
            <person name="An D.S."/>
            <person name="Kim S.G."/>
            <person name="Jin F.X."/>
            <person name="Kim S.C."/>
            <person name="Lee S.T."/>
            <person name="Im W.T."/>
        </authorList>
    </citation>
    <scope>NUCLEOTIDE SEQUENCE</scope>
    <source>
        <strain evidence="3">KACC 17527</strain>
    </source>
</reference>
<gene>
    <name evidence="3" type="ORF">JJB11_04735</name>
</gene>
<dbReference type="Pfam" id="PF16036">
    <property type="entry name" value="Chalcone_3"/>
    <property type="match status" value="1"/>
</dbReference>
<dbReference type="SUPFAM" id="SSF54626">
    <property type="entry name" value="Chalcone isomerase"/>
    <property type="match status" value="1"/>
</dbReference>
<protein>
    <submittedName>
        <fullName evidence="3">Chalcone isomerase family protein</fullName>
    </submittedName>
</protein>
<organism evidence="3 4">
    <name type="scientific">Ramlibacter ginsenosidimutans</name>
    <dbReference type="NCBI Taxonomy" id="502333"/>
    <lineage>
        <taxon>Bacteria</taxon>
        <taxon>Pseudomonadati</taxon>
        <taxon>Pseudomonadota</taxon>
        <taxon>Betaproteobacteria</taxon>
        <taxon>Burkholderiales</taxon>
        <taxon>Comamonadaceae</taxon>
        <taxon>Ramlibacter</taxon>
    </lineage>
</organism>
<evidence type="ECO:0000313" key="4">
    <source>
        <dbReference type="Proteomes" id="UP000630528"/>
    </source>
</evidence>
<name>A0A934WLR7_9BURK</name>
<dbReference type="RefSeq" id="WP_201166725.1">
    <property type="nucleotide sequence ID" value="NZ_JAEPWM010000001.1"/>
</dbReference>
<accession>A0A934WLR7</accession>
<dbReference type="AlphaFoldDB" id="A0A934WLR7"/>
<dbReference type="InterPro" id="IPR016088">
    <property type="entry name" value="Chalcone_isomerase_3-sand"/>
</dbReference>
<reference evidence="3" key="2">
    <citation type="submission" date="2021-01" db="EMBL/GenBank/DDBJ databases">
        <authorList>
            <person name="Kang M."/>
        </authorList>
    </citation>
    <scope>NUCLEOTIDE SEQUENCE</scope>
    <source>
        <strain evidence="3">KACC 17527</strain>
    </source>
</reference>
<dbReference type="Gene3D" id="3.50.70.10">
    <property type="match status" value="1"/>
</dbReference>
<evidence type="ECO:0000313" key="3">
    <source>
        <dbReference type="EMBL" id="MBK6005387.1"/>
    </source>
</evidence>
<keyword evidence="3" id="KW-0413">Isomerase</keyword>
<proteinExistence type="predicted"/>
<evidence type="ECO:0000256" key="1">
    <source>
        <dbReference type="SAM" id="SignalP"/>
    </source>
</evidence>
<dbReference type="Proteomes" id="UP000630528">
    <property type="component" value="Unassembled WGS sequence"/>
</dbReference>
<feature type="chain" id="PRO_5037036136" evidence="1">
    <location>
        <begin position="24"/>
        <end position="195"/>
    </location>
</feature>
<sequence>MRISRLAGLLVATCLLLPLLARADVTLAGVKYEDTTDLRGARLTLNGAGIRYKGPFKVYTAALYLQKKAGTPEDVLALPGAKRMSVVMLRDIDASELGRLFIRGVEDNMDRGAMAKLIPGLMRMSQIFTDHKNLKAGDQFTLDWVPGAGTVVSVRGVQQGEPFKEPEFFSALMRIWLGPVPADWKLKDSLLGKPA</sequence>
<dbReference type="EMBL" id="JAEPWM010000001">
    <property type="protein sequence ID" value="MBK6005387.1"/>
    <property type="molecule type" value="Genomic_DNA"/>
</dbReference>
<keyword evidence="1" id="KW-0732">Signal</keyword>
<dbReference type="GO" id="GO:0016872">
    <property type="term" value="F:intramolecular lyase activity"/>
    <property type="evidence" value="ECO:0007669"/>
    <property type="project" value="InterPro"/>
</dbReference>
<evidence type="ECO:0000259" key="2">
    <source>
        <dbReference type="Pfam" id="PF16036"/>
    </source>
</evidence>
<dbReference type="InterPro" id="IPR036298">
    <property type="entry name" value="Chalcone_isomerase_sf"/>
</dbReference>
<feature type="domain" description="Chalcone isomerase" evidence="2">
    <location>
        <begin position="26"/>
        <end position="192"/>
    </location>
</feature>
<comment type="caution">
    <text evidence="3">The sequence shown here is derived from an EMBL/GenBank/DDBJ whole genome shotgun (WGS) entry which is preliminary data.</text>
</comment>
<dbReference type="InterPro" id="IPR016087">
    <property type="entry name" value="Chalcone_isomerase"/>
</dbReference>
<feature type="signal peptide" evidence="1">
    <location>
        <begin position="1"/>
        <end position="23"/>
    </location>
</feature>